<feature type="transmembrane region" description="Helical" evidence="9">
    <location>
        <begin position="214"/>
        <end position="233"/>
    </location>
</feature>
<feature type="transmembrane region" description="Helical" evidence="9">
    <location>
        <begin position="146"/>
        <end position="164"/>
    </location>
</feature>
<evidence type="ECO:0000256" key="9">
    <source>
        <dbReference type="SAM" id="Phobius"/>
    </source>
</evidence>
<dbReference type="PANTHER" id="PTHR34975">
    <property type="entry name" value="SPORE GERMINATION PROTEIN A2"/>
    <property type="match status" value="1"/>
</dbReference>
<feature type="transmembrane region" description="Helical" evidence="9">
    <location>
        <begin position="303"/>
        <end position="321"/>
    </location>
</feature>
<dbReference type="RefSeq" id="WP_379275256.1">
    <property type="nucleotide sequence ID" value="NZ_JBHUGT010000023.1"/>
</dbReference>
<feature type="transmembrane region" description="Helical" evidence="9">
    <location>
        <begin position="12"/>
        <end position="30"/>
    </location>
</feature>
<feature type="compositionally biased region" description="Low complexity" evidence="8">
    <location>
        <begin position="378"/>
        <end position="389"/>
    </location>
</feature>
<organism evidence="10 11">
    <name type="scientific">Paenibacillus thailandensis</name>
    <dbReference type="NCBI Taxonomy" id="393250"/>
    <lineage>
        <taxon>Bacteria</taxon>
        <taxon>Bacillati</taxon>
        <taxon>Bacillota</taxon>
        <taxon>Bacilli</taxon>
        <taxon>Bacillales</taxon>
        <taxon>Paenibacillaceae</taxon>
        <taxon>Paenibacillus</taxon>
    </lineage>
</organism>
<feature type="transmembrane region" description="Helical" evidence="9">
    <location>
        <begin position="117"/>
        <end position="139"/>
    </location>
</feature>
<protein>
    <submittedName>
        <fullName evidence="10">Endospore germination permease</fullName>
    </submittedName>
</protein>
<dbReference type="InterPro" id="IPR004761">
    <property type="entry name" value="Spore_GerAB"/>
</dbReference>
<evidence type="ECO:0000313" key="11">
    <source>
        <dbReference type="Proteomes" id="UP001597493"/>
    </source>
</evidence>
<feature type="compositionally biased region" description="Polar residues" evidence="8">
    <location>
        <begin position="365"/>
        <end position="377"/>
    </location>
</feature>
<dbReference type="PANTHER" id="PTHR34975:SF2">
    <property type="entry name" value="SPORE GERMINATION PROTEIN A2"/>
    <property type="match status" value="1"/>
</dbReference>
<keyword evidence="4" id="KW-0309">Germination</keyword>
<feature type="region of interest" description="Disordered" evidence="8">
    <location>
        <begin position="360"/>
        <end position="462"/>
    </location>
</feature>
<name>A0ABW5R0G9_9BACL</name>
<keyword evidence="11" id="KW-1185">Reference proteome</keyword>
<feature type="transmembrane region" description="Helical" evidence="9">
    <location>
        <begin position="42"/>
        <end position="63"/>
    </location>
</feature>
<evidence type="ECO:0000256" key="8">
    <source>
        <dbReference type="SAM" id="MobiDB-lite"/>
    </source>
</evidence>
<evidence type="ECO:0000313" key="10">
    <source>
        <dbReference type="EMBL" id="MFD2661835.1"/>
    </source>
</evidence>
<evidence type="ECO:0000256" key="2">
    <source>
        <dbReference type="ARBA" id="ARBA00007998"/>
    </source>
</evidence>
<comment type="subcellular location">
    <subcellularLocation>
        <location evidence="1">Membrane</location>
        <topology evidence="1">Multi-pass membrane protein</topology>
    </subcellularLocation>
</comment>
<keyword evidence="6 9" id="KW-1133">Transmembrane helix</keyword>
<evidence type="ECO:0000256" key="3">
    <source>
        <dbReference type="ARBA" id="ARBA00022448"/>
    </source>
</evidence>
<feature type="transmembrane region" description="Helical" evidence="9">
    <location>
        <begin position="75"/>
        <end position="97"/>
    </location>
</feature>
<evidence type="ECO:0000256" key="1">
    <source>
        <dbReference type="ARBA" id="ARBA00004141"/>
    </source>
</evidence>
<dbReference type="Pfam" id="PF03845">
    <property type="entry name" value="Spore_permease"/>
    <property type="match status" value="1"/>
</dbReference>
<evidence type="ECO:0000256" key="4">
    <source>
        <dbReference type="ARBA" id="ARBA00022544"/>
    </source>
</evidence>
<reference evidence="11" key="1">
    <citation type="journal article" date="2019" name="Int. J. Syst. Evol. Microbiol.">
        <title>The Global Catalogue of Microorganisms (GCM) 10K type strain sequencing project: providing services to taxonomists for standard genome sequencing and annotation.</title>
        <authorList>
            <consortium name="The Broad Institute Genomics Platform"/>
            <consortium name="The Broad Institute Genome Sequencing Center for Infectious Disease"/>
            <person name="Wu L."/>
            <person name="Ma J."/>
        </authorList>
    </citation>
    <scope>NUCLEOTIDE SEQUENCE [LARGE SCALE GENOMIC DNA]</scope>
    <source>
        <strain evidence="11">TISTR 1827</strain>
    </source>
</reference>
<keyword evidence="7 9" id="KW-0472">Membrane</keyword>
<keyword evidence="3" id="KW-0813">Transport</keyword>
<dbReference type="EMBL" id="JBHUMY010000018">
    <property type="protein sequence ID" value="MFD2661835.1"/>
    <property type="molecule type" value="Genomic_DNA"/>
</dbReference>
<dbReference type="NCBIfam" id="TIGR00912">
    <property type="entry name" value="2A0309"/>
    <property type="match status" value="1"/>
</dbReference>
<sequence>MQSSKGHVTIWLSFSIILLSAGLVSHVLSIPAILDAAGRDGWLSVIAAAPLFLIFVVLMHVIIKRIRGQRLTDWIALQFGALPAWLLRLSAALLLFALGTHTTYETSFWAVTSYLQFTPMSLIVLVGVSISAIAACMGIRAIATTSGILLPFVILLGYFVMAANTKYKDYSRLLPMLENGAGPVWGGMIYALAGMLEIWILMFYQHEVKRKFKLWHMLLLAVFMVSITLGPTMSAVTEFGPHEAVKQLSPPFEQWKLVNLGKLLQHVDFLSIYQWLCGAFARVAISIYLIVDLLEIRKPRKRYIAICLVTLAMSGIAMYGWRGDLVYQYVNRIQFPVMLVYVYSVTALLALLTIIRRKDKEVTTREGQPSNDGGQQNAAAGEEAAEPAGHTPARTDSSGGESGPGGGAARPADGDGGGDNAASKQGNPAGGNKPGASAKQSGGNARSGQTNAGRQGGQGTTT</sequence>
<keyword evidence="5 9" id="KW-0812">Transmembrane</keyword>
<feature type="compositionally biased region" description="Gly residues" evidence="8">
    <location>
        <begin position="400"/>
        <end position="419"/>
    </location>
</feature>
<accession>A0ABW5R0G9</accession>
<comment type="similarity">
    <text evidence="2">Belongs to the amino acid-polyamine-organocation (APC) superfamily. Spore germination protein (SGP) (TC 2.A.3.9) family.</text>
</comment>
<comment type="caution">
    <text evidence="10">The sequence shown here is derived from an EMBL/GenBank/DDBJ whole genome shotgun (WGS) entry which is preliminary data.</text>
</comment>
<feature type="transmembrane region" description="Helical" evidence="9">
    <location>
        <begin position="184"/>
        <end position="202"/>
    </location>
</feature>
<feature type="transmembrane region" description="Helical" evidence="9">
    <location>
        <begin position="333"/>
        <end position="355"/>
    </location>
</feature>
<evidence type="ECO:0000256" key="6">
    <source>
        <dbReference type="ARBA" id="ARBA00022989"/>
    </source>
</evidence>
<feature type="transmembrane region" description="Helical" evidence="9">
    <location>
        <begin position="272"/>
        <end position="291"/>
    </location>
</feature>
<gene>
    <name evidence="10" type="ORF">ACFSW5_16390</name>
</gene>
<evidence type="ECO:0000256" key="5">
    <source>
        <dbReference type="ARBA" id="ARBA00022692"/>
    </source>
</evidence>
<feature type="compositionally biased region" description="Polar residues" evidence="8">
    <location>
        <begin position="438"/>
        <end position="453"/>
    </location>
</feature>
<evidence type="ECO:0000256" key="7">
    <source>
        <dbReference type="ARBA" id="ARBA00023136"/>
    </source>
</evidence>
<proteinExistence type="inferred from homology"/>
<dbReference type="Proteomes" id="UP001597493">
    <property type="component" value="Unassembled WGS sequence"/>
</dbReference>